<gene>
    <name evidence="3" type="ORF">GIY30_00575</name>
</gene>
<feature type="compositionally biased region" description="Basic and acidic residues" evidence="1">
    <location>
        <begin position="8"/>
        <end position="25"/>
    </location>
</feature>
<evidence type="ECO:0000313" key="3">
    <source>
        <dbReference type="EMBL" id="MXP19858.1"/>
    </source>
</evidence>
<dbReference type="Proteomes" id="UP000475545">
    <property type="component" value="Unassembled WGS sequence"/>
</dbReference>
<dbReference type="EMBL" id="WMBR01000001">
    <property type="protein sequence ID" value="MXP19858.1"/>
    <property type="molecule type" value="Genomic_DNA"/>
</dbReference>
<organism evidence="3 4">
    <name type="scientific">Gordonia mangrovi</name>
    <dbReference type="NCBI Taxonomy" id="2665643"/>
    <lineage>
        <taxon>Bacteria</taxon>
        <taxon>Bacillati</taxon>
        <taxon>Actinomycetota</taxon>
        <taxon>Actinomycetes</taxon>
        <taxon>Mycobacteriales</taxon>
        <taxon>Gordoniaceae</taxon>
        <taxon>Gordonia</taxon>
    </lineage>
</organism>
<name>A0A6L7GMV5_9ACTN</name>
<dbReference type="SUPFAM" id="SSF57850">
    <property type="entry name" value="RING/U-box"/>
    <property type="match status" value="1"/>
</dbReference>
<dbReference type="Gene3D" id="3.30.40.10">
    <property type="entry name" value="Zinc/RING finger domain, C3HC4 (zinc finger)"/>
    <property type="match status" value="1"/>
</dbReference>
<dbReference type="GO" id="GO:0008270">
    <property type="term" value="F:zinc ion binding"/>
    <property type="evidence" value="ECO:0007669"/>
    <property type="project" value="InterPro"/>
</dbReference>
<dbReference type="InterPro" id="IPR001607">
    <property type="entry name" value="Znf_UBP"/>
</dbReference>
<dbReference type="PROSITE" id="PS50271">
    <property type="entry name" value="ZF_UBP"/>
    <property type="match status" value="1"/>
</dbReference>
<protein>
    <recommendedName>
        <fullName evidence="2">UBP-type domain-containing protein</fullName>
    </recommendedName>
</protein>
<dbReference type="RefSeq" id="WP_160901327.1">
    <property type="nucleotide sequence ID" value="NZ_CP102850.1"/>
</dbReference>
<comment type="caution">
    <text evidence="3">The sequence shown here is derived from an EMBL/GenBank/DDBJ whole genome shotgun (WGS) entry which is preliminary data.</text>
</comment>
<reference evidence="3 4" key="1">
    <citation type="submission" date="2019-11" db="EMBL/GenBank/DDBJ databases">
        <title>Gordonia sp. nov., a novel actinobacterium isolated from mangrove soil in Hainan.</title>
        <authorList>
            <person name="Huang X."/>
            <person name="Xie Y."/>
            <person name="Chu X."/>
            <person name="Xiao K."/>
        </authorList>
    </citation>
    <scope>NUCLEOTIDE SEQUENCE [LARGE SCALE GENOMIC DNA]</scope>
    <source>
        <strain evidence="3 4">HNM0687</strain>
    </source>
</reference>
<dbReference type="InterPro" id="IPR013083">
    <property type="entry name" value="Znf_RING/FYVE/PHD"/>
</dbReference>
<accession>A0A6L7GMV5</accession>
<feature type="domain" description="UBP-type" evidence="2">
    <location>
        <begin position="26"/>
        <end position="117"/>
    </location>
</feature>
<evidence type="ECO:0000256" key="1">
    <source>
        <dbReference type="SAM" id="MobiDB-lite"/>
    </source>
</evidence>
<feature type="region of interest" description="Disordered" evidence="1">
    <location>
        <begin position="1"/>
        <end position="25"/>
    </location>
</feature>
<evidence type="ECO:0000313" key="4">
    <source>
        <dbReference type="Proteomes" id="UP000475545"/>
    </source>
</evidence>
<dbReference type="AlphaFoldDB" id="A0A6L7GMV5"/>
<dbReference type="Pfam" id="PF02148">
    <property type="entry name" value="zf-UBP"/>
    <property type="match status" value="1"/>
</dbReference>
<proteinExistence type="predicted"/>
<evidence type="ECO:0000259" key="2">
    <source>
        <dbReference type="PROSITE" id="PS50271"/>
    </source>
</evidence>
<sequence length="117" mass="12919">MRIFGRPAGEHSRGREPGGPARDLDPRCAELATIGADVNADPEPRAGDRSACEECTLLGEHHWSHLRICLTCGHVGCCDSSPRRHAAAHFEETGHPVMRSVEPGEVWRWCYVHQLAD</sequence>
<keyword evidence="4" id="KW-1185">Reference proteome</keyword>